<proteinExistence type="predicted"/>
<dbReference type="EMBL" id="BK015425">
    <property type="protein sequence ID" value="DAE06058.1"/>
    <property type="molecule type" value="Genomic_DNA"/>
</dbReference>
<protein>
    <submittedName>
        <fullName evidence="1">Uncharacterized protein</fullName>
    </submittedName>
</protein>
<reference evidence="1" key="1">
    <citation type="journal article" date="2021" name="Proc. Natl. Acad. Sci. U.S.A.">
        <title>A Catalog of Tens of Thousands of Viruses from Human Metagenomes Reveals Hidden Associations with Chronic Diseases.</title>
        <authorList>
            <person name="Tisza M.J."/>
            <person name="Buck C.B."/>
        </authorList>
    </citation>
    <scope>NUCLEOTIDE SEQUENCE</scope>
    <source>
        <strain evidence="1">Ctsxw88</strain>
    </source>
</reference>
<organism evidence="1">
    <name type="scientific">Siphoviridae sp. ctsxw88</name>
    <dbReference type="NCBI Taxonomy" id="2825701"/>
    <lineage>
        <taxon>Viruses</taxon>
        <taxon>Duplodnaviria</taxon>
        <taxon>Heunggongvirae</taxon>
        <taxon>Uroviricota</taxon>
        <taxon>Caudoviricetes</taxon>
    </lineage>
</organism>
<name>A0A8S5PGF4_9CAUD</name>
<accession>A0A8S5PGF4</accession>
<sequence>MKILNLEGIKIKYGDVAPEAKENFAMTSNDNSDIESFINLEQLNQYNLNVPFYGVPFEYYNIPLNGTAQPFPKNPQNEVMGVWTSLMSGTDGKLRKTIGNESIPKSFFLTMAATSAYTSKGFTITFDTDNNIFCNSLNIKLYNDNELKLSRDFTPNSAFYFCDMQVTKEDGTLEEIYYDKVIIEFISMCLPHTRLRIKAIDFGYGTYFFGDELQSVSVSQAIDAMATDFPIGTANFTVNSKSDIIYSFQTRQPLSIYFNDMLRATTFITEAKRTAYKTWQVESEDYIGQMDNITVLGDIYTNKNVTELLTSLFLQAKIPVEIDTAFSETTVTGYIPVCPMRDAVRQICFAIGAVADTSNSDKVKIRQLSAVIKDNIPKTRIRQGQSFTDTEKISHMTLETYSYVALPTTDENAEREDLFVDEDGSKTGSGILVTFSEPHYNLTISDGTIIESGANYARINAQKYCRLRGYKYKTSSSVISKYNPDVSSTERQTVKEFSGATLVNETNAETILNRLFEYYKKSKSVSLTINEGYKLDTTNLYGSSKYGTIKYGDKNVDVYTFDSIINVGDTISCETEFLGTLTGTIISENYNCNGKILVKECEMV</sequence>
<evidence type="ECO:0000313" key="1">
    <source>
        <dbReference type="EMBL" id="DAE06058.1"/>
    </source>
</evidence>